<dbReference type="AlphaFoldDB" id="A0A6F9DJ77"/>
<dbReference type="Pfam" id="PF00787">
    <property type="entry name" value="PX"/>
    <property type="match status" value="1"/>
</dbReference>
<keyword evidence="8" id="KW-0446">Lipid-binding</keyword>
<comment type="similarity">
    <text evidence="3">Belongs to the sorting nexin family.</text>
</comment>
<evidence type="ECO:0000256" key="3">
    <source>
        <dbReference type="ARBA" id="ARBA00010883"/>
    </source>
</evidence>
<sequence length="541" mass="60675">MHRQSGNLYTSHQKEYISVKVENPIINNTHEDGRFTTYEVTLQTNSPSFAVKHSTVERRYSDFVWLRRALARTTDVKPPSLPIGRIFGLFTSSFLEERQKVLTEFMRQVVQETLFLSNTALHLFLQTNLKRPQMDAILKDAKRRGSMDCISRAVALYGAVRPTKPIKLSTSTASLSDSGEYRDGASPLLLSRSAPNFHNRSSPRSFGTLRHIAETERDDSCMSSSVGSSQPRNNNHGDKDEDWVVLEPENDVSVDDVTSDAIPCDRIDKDAFTKVTWQVGNTPKSSPEKPTWNEFRMSKFLSSNSSSPVREREVLKSRGLEFRARSFDSMLGGDVKRRLRDTLAREGAVHRSSSDNDIIAKRCQQKTKATEKVFDSSPLSDKTLDKSDVPIKQESPIEPIEKSKNEQEICQCEKEQLVSEQNSEDLNKEAFNNKNNTKITDTDSTFVKQSSPPIPIRKPFLSIRSHSADDCLQASRKNPKCSEEIRRSMPSSLSSTTSCEQAITSSIDSGVGGSDDDRVSGKFSIPALKKSRIPLLVTVPK</sequence>
<dbReference type="GO" id="GO:0016050">
    <property type="term" value="P:vesicle organization"/>
    <property type="evidence" value="ECO:0007669"/>
    <property type="project" value="TreeGrafter"/>
</dbReference>
<dbReference type="InterPro" id="IPR036871">
    <property type="entry name" value="PX_dom_sf"/>
</dbReference>
<evidence type="ECO:0000256" key="6">
    <source>
        <dbReference type="ARBA" id="ARBA00022753"/>
    </source>
</evidence>
<dbReference type="GO" id="GO:1901981">
    <property type="term" value="F:phosphatidylinositol phosphate binding"/>
    <property type="evidence" value="ECO:0007669"/>
    <property type="project" value="TreeGrafter"/>
</dbReference>
<dbReference type="InterPro" id="IPR043544">
    <property type="entry name" value="SNX10/11"/>
</dbReference>
<dbReference type="SUPFAM" id="SSF64268">
    <property type="entry name" value="PX domain"/>
    <property type="match status" value="1"/>
</dbReference>
<keyword evidence="7" id="KW-0653">Protein transport</keyword>
<dbReference type="PROSITE" id="PS50195">
    <property type="entry name" value="PX"/>
    <property type="match status" value="1"/>
</dbReference>
<accession>A0A6F9DJ77</accession>
<keyword evidence="9" id="KW-0472">Membrane</keyword>
<evidence type="ECO:0000256" key="5">
    <source>
        <dbReference type="ARBA" id="ARBA00022490"/>
    </source>
</evidence>
<feature type="region of interest" description="Disordered" evidence="11">
    <location>
        <begin position="432"/>
        <end position="453"/>
    </location>
</feature>
<dbReference type="InterPro" id="IPR001683">
    <property type="entry name" value="PX_dom"/>
</dbReference>
<dbReference type="GO" id="GO:0005768">
    <property type="term" value="C:endosome"/>
    <property type="evidence" value="ECO:0007669"/>
    <property type="project" value="UniProtKB-SubCell"/>
</dbReference>
<protein>
    <submittedName>
        <fullName evidence="13">Uncharacterized protein LOC100185888</fullName>
    </submittedName>
</protein>
<evidence type="ECO:0000256" key="4">
    <source>
        <dbReference type="ARBA" id="ARBA00022448"/>
    </source>
</evidence>
<reference evidence="13" key="1">
    <citation type="submission" date="2020-04" db="EMBL/GenBank/DDBJ databases">
        <authorList>
            <person name="Neveu A P."/>
        </authorList>
    </citation>
    <scope>NUCLEOTIDE SEQUENCE</scope>
    <source>
        <tissue evidence="13">Whole embryo</tissue>
    </source>
</reference>
<evidence type="ECO:0000256" key="1">
    <source>
        <dbReference type="ARBA" id="ARBA00004177"/>
    </source>
</evidence>
<evidence type="ECO:0000259" key="12">
    <source>
        <dbReference type="PROSITE" id="PS50195"/>
    </source>
</evidence>
<keyword evidence="4" id="KW-0813">Transport</keyword>
<evidence type="ECO:0000256" key="11">
    <source>
        <dbReference type="SAM" id="MobiDB-lite"/>
    </source>
</evidence>
<dbReference type="PANTHER" id="PTHR46209:SF3">
    <property type="entry name" value="PX DOMAIN-CONTAINING PROTEIN"/>
    <property type="match status" value="1"/>
</dbReference>
<keyword evidence="5" id="KW-0963">Cytoplasm</keyword>
<evidence type="ECO:0000256" key="8">
    <source>
        <dbReference type="ARBA" id="ARBA00023121"/>
    </source>
</evidence>
<feature type="compositionally biased region" description="Low complexity" evidence="11">
    <location>
        <begin position="432"/>
        <end position="445"/>
    </location>
</feature>
<keyword evidence="6" id="KW-0967">Endosome</keyword>
<gene>
    <name evidence="13" type="primary">LOC100185888</name>
</gene>
<feature type="domain" description="PX" evidence="12">
    <location>
        <begin position="16"/>
        <end position="131"/>
    </location>
</feature>
<dbReference type="SMART" id="SM00312">
    <property type="entry name" value="PX"/>
    <property type="match status" value="1"/>
</dbReference>
<feature type="compositionally biased region" description="Low complexity" evidence="11">
    <location>
        <begin position="488"/>
        <end position="498"/>
    </location>
</feature>
<dbReference type="PANTHER" id="PTHR46209">
    <property type="entry name" value="PX DOMAIN-CONTAINING PROTEIN"/>
    <property type="match status" value="1"/>
</dbReference>
<evidence type="ECO:0000256" key="9">
    <source>
        <dbReference type="ARBA" id="ARBA00023136"/>
    </source>
</evidence>
<name>A0A6F9DJ77_9ASCI</name>
<organism evidence="13">
    <name type="scientific">Phallusia mammillata</name>
    <dbReference type="NCBI Taxonomy" id="59560"/>
    <lineage>
        <taxon>Eukaryota</taxon>
        <taxon>Metazoa</taxon>
        <taxon>Chordata</taxon>
        <taxon>Tunicata</taxon>
        <taxon>Ascidiacea</taxon>
        <taxon>Phlebobranchia</taxon>
        <taxon>Ascidiidae</taxon>
        <taxon>Phallusia</taxon>
    </lineage>
</organism>
<evidence type="ECO:0000256" key="2">
    <source>
        <dbReference type="ARBA" id="ARBA00004496"/>
    </source>
</evidence>
<evidence type="ECO:0000256" key="7">
    <source>
        <dbReference type="ARBA" id="ARBA00022927"/>
    </source>
</evidence>
<feature type="region of interest" description="Disordered" evidence="11">
    <location>
        <begin position="473"/>
        <end position="519"/>
    </location>
</feature>
<evidence type="ECO:0000313" key="13">
    <source>
        <dbReference type="EMBL" id="CAB3262965.1"/>
    </source>
</evidence>
<proteinExistence type="evidence at transcript level"/>
<evidence type="ECO:0000256" key="10">
    <source>
        <dbReference type="ARBA" id="ARBA00029433"/>
    </source>
</evidence>
<dbReference type="GO" id="GO:0006886">
    <property type="term" value="P:intracellular protein transport"/>
    <property type="evidence" value="ECO:0007669"/>
    <property type="project" value="InterPro"/>
</dbReference>
<feature type="region of interest" description="Disordered" evidence="11">
    <location>
        <begin position="217"/>
        <end position="241"/>
    </location>
</feature>
<dbReference type="Gene3D" id="3.30.1520.10">
    <property type="entry name" value="Phox-like domain"/>
    <property type="match status" value="1"/>
</dbReference>
<comment type="subcellular location">
    <subcellularLocation>
        <location evidence="2">Cytoplasm</location>
    </subcellularLocation>
    <subcellularLocation>
        <location evidence="10">Endomembrane system</location>
        <topology evidence="10">Peripheral membrane protein</topology>
        <orientation evidence="10">Cytoplasmic side</orientation>
    </subcellularLocation>
    <subcellularLocation>
        <location evidence="1">Endosome</location>
    </subcellularLocation>
</comment>
<dbReference type="EMBL" id="LR787103">
    <property type="protein sequence ID" value="CAB3262965.1"/>
    <property type="molecule type" value="mRNA"/>
</dbReference>